<dbReference type="SUPFAM" id="SSF53383">
    <property type="entry name" value="PLP-dependent transferases"/>
    <property type="match status" value="1"/>
</dbReference>
<dbReference type="Pfam" id="PF00155">
    <property type="entry name" value="Aminotran_1_2"/>
    <property type="match status" value="1"/>
</dbReference>
<dbReference type="InterPro" id="IPR051446">
    <property type="entry name" value="HTH_trans_reg/aminotransferase"/>
</dbReference>
<dbReference type="InterPro" id="IPR015421">
    <property type="entry name" value="PyrdxlP-dep_Trfase_major"/>
</dbReference>
<dbReference type="Gene3D" id="1.10.10.10">
    <property type="entry name" value="Winged helix-like DNA-binding domain superfamily/Winged helix DNA-binding domain"/>
    <property type="match status" value="1"/>
</dbReference>
<evidence type="ECO:0000256" key="2">
    <source>
        <dbReference type="ARBA" id="ARBA00022898"/>
    </source>
</evidence>
<evidence type="ECO:0000259" key="6">
    <source>
        <dbReference type="PROSITE" id="PS50949"/>
    </source>
</evidence>
<dbReference type="Proteomes" id="UP000217209">
    <property type="component" value="Chromosome"/>
</dbReference>
<dbReference type="PANTHER" id="PTHR46577:SF1">
    <property type="entry name" value="HTH-TYPE TRANSCRIPTIONAL REGULATORY PROTEIN GABR"/>
    <property type="match status" value="1"/>
</dbReference>
<comment type="similarity">
    <text evidence="1">In the C-terminal section; belongs to the class-I pyridoxal-phosphate-dependent aminotransferase family.</text>
</comment>
<keyword evidence="8" id="KW-1185">Reference proteome</keyword>
<evidence type="ECO:0000256" key="4">
    <source>
        <dbReference type="ARBA" id="ARBA00023125"/>
    </source>
</evidence>
<keyword evidence="4" id="KW-0238">DNA-binding</keyword>
<evidence type="ECO:0000313" key="8">
    <source>
        <dbReference type="Proteomes" id="UP000217209"/>
    </source>
</evidence>
<dbReference type="AlphaFoldDB" id="A0A1Q2HWN1"/>
<accession>A0A1Q2HWN1</accession>
<dbReference type="InterPro" id="IPR036390">
    <property type="entry name" value="WH_DNA-bd_sf"/>
</dbReference>
<dbReference type="OrthoDB" id="199743at2"/>
<dbReference type="InterPro" id="IPR004839">
    <property type="entry name" value="Aminotransferase_I/II_large"/>
</dbReference>
<dbReference type="RefSeq" id="WP_095659960.1">
    <property type="nucleotide sequence ID" value="NZ_CP019688.1"/>
</dbReference>
<feature type="domain" description="HTH gntR-type" evidence="6">
    <location>
        <begin position="11"/>
        <end position="79"/>
    </location>
</feature>
<dbReference type="Pfam" id="PF00392">
    <property type="entry name" value="GntR"/>
    <property type="match status" value="1"/>
</dbReference>
<evidence type="ECO:0000256" key="5">
    <source>
        <dbReference type="ARBA" id="ARBA00023163"/>
    </source>
</evidence>
<reference evidence="7 8" key="1">
    <citation type="submission" date="2016-12" db="EMBL/GenBank/DDBJ databases">
        <authorList>
            <person name="Song W.-J."/>
            <person name="Kurnit D.M."/>
        </authorList>
    </citation>
    <scope>NUCLEOTIDE SEQUENCE [LARGE SCALE GENOMIC DNA]</scope>
    <source>
        <strain evidence="7 8">DSM 30827</strain>
    </source>
</reference>
<evidence type="ECO:0000313" key="7">
    <source>
        <dbReference type="EMBL" id="AQQ15242.1"/>
    </source>
</evidence>
<dbReference type="GO" id="GO:0003677">
    <property type="term" value="F:DNA binding"/>
    <property type="evidence" value="ECO:0007669"/>
    <property type="project" value="UniProtKB-KW"/>
</dbReference>
<keyword evidence="5" id="KW-0804">Transcription</keyword>
<dbReference type="KEGG" id="cgv:CGLAU_06395"/>
<dbReference type="CDD" id="cd07377">
    <property type="entry name" value="WHTH_GntR"/>
    <property type="match status" value="1"/>
</dbReference>
<dbReference type="CDD" id="cd00609">
    <property type="entry name" value="AAT_like"/>
    <property type="match status" value="1"/>
</dbReference>
<dbReference type="InterPro" id="IPR015424">
    <property type="entry name" value="PyrdxlP-dep_Trfase"/>
</dbReference>
<organism evidence="7 8">
    <name type="scientific">Corynebacterium glaucum</name>
    <dbReference type="NCBI Taxonomy" id="187491"/>
    <lineage>
        <taxon>Bacteria</taxon>
        <taxon>Bacillati</taxon>
        <taxon>Actinomycetota</taxon>
        <taxon>Actinomycetes</taxon>
        <taxon>Mycobacteriales</taxon>
        <taxon>Corynebacteriaceae</taxon>
        <taxon>Corynebacterium</taxon>
    </lineage>
</organism>
<sequence>MLYDVSPRNPLPLPAQIAAAVRTAVADGLLQPGDAVPSTRVAAQQAGVSRGTVVAAYDQLISEGYLLASQGAPTRINPELQVTDPGPRAVRVKRSVDKHPPLISLKPGAGGAGAISPAAWRRAWREAAAEPATAGQRADPAGEPELREAIAEHLRLARGVTVDPAHVVVTGGSREGLLLILMSLGKGLRVGVEDPGHPGLRKVIPLAGHEVEACRSDAGGVVVSELDPGLNALLVTPAHLYPFGGTMPAPRRAQLIEWAARTNTVVIEDDFSAELRYRITPHPPLAALGGNAEVITLGTFSTLLSKEVSAGYVVASGLSGEALLDVRKVLGMPVSTVTQRAVAELLRSGAVRRVTRVTHSRVAQRRAVIESSALTTLQSLPGATVRLSDAGAEVQLLFDDPLHHDSFNRTLRAEGFECAVVQPLPSGGGGVVMAFAHLADHEFNDAVRAVRRACGVAGGSGGVAGGSDDVVGGSGGAGETSAL</sequence>
<keyword evidence="3" id="KW-0805">Transcription regulation</keyword>
<dbReference type="GO" id="GO:0030170">
    <property type="term" value="F:pyridoxal phosphate binding"/>
    <property type="evidence" value="ECO:0007669"/>
    <property type="project" value="InterPro"/>
</dbReference>
<dbReference type="Gene3D" id="3.40.640.10">
    <property type="entry name" value="Type I PLP-dependent aspartate aminotransferase-like (Major domain)"/>
    <property type="match status" value="1"/>
</dbReference>
<proteinExistence type="inferred from homology"/>
<dbReference type="SMART" id="SM00345">
    <property type="entry name" value="HTH_GNTR"/>
    <property type="match status" value="1"/>
</dbReference>
<protein>
    <submittedName>
        <fullName evidence="7">HTH-type transcriptional regulatory protein GabR</fullName>
    </submittedName>
</protein>
<dbReference type="InterPro" id="IPR000524">
    <property type="entry name" value="Tscrpt_reg_HTH_GntR"/>
</dbReference>
<name>A0A1Q2HWN1_9CORY</name>
<keyword evidence="2" id="KW-0663">Pyridoxal phosphate</keyword>
<dbReference type="SUPFAM" id="SSF46785">
    <property type="entry name" value="Winged helix' DNA-binding domain"/>
    <property type="match status" value="1"/>
</dbReference>
<gene>
    <name evidence="7" type="primary">gabR</name>
    <name evidence="7" type="ORF">CGLAU_06395</name>
</gene>
<dbReference type="PROSITE" id="PS50949">
    <property type="entry name" value="HTH_GNTR"/>
    <property type="match status" value="1"/>
</dbReference>
<evidence type="ECO:0000256" key="3">
    <source>
        <dbReference type="ARBA" id="ARBA00023015"/>
    </source>
</evidence>
<dbReference type="PANTHER" id="PTHR46577">
    <property type="entry name" value="HTH-TYPE TRANSCRIPTIONAL REGULATORY PROTEIN GABR"/>
    <property type="match status" value="1"/>
</dbReference>
<evidence type="ECO:0000256" key="1">
    <source>
        <dbReference type="ARBA" id="ARBA00005384"/>
    </source>
</evidence>
<dbReference type="EMBL" id="CP019688">
    <property type="protein sequence ID" value="AQQ15242.1"/>
    <property type="molecule type" value="Genomic_DNA"/>
</dbReference>
<dbReference type="InterPro" id="IPR036388">
    <property type="entry name" value="WH-like_DNA-bd_sf"/>
</dbReference>
<dbReference type="GO" id="GO:0003700">
    <property type="term" value="F:DNA-binding transcription factor activity"/>
    <property type="evidence" value="ECO:0007669"/>
    <property type="project" value="InterPro"/>
</dbReference>